<dbReference type="Proteomes" id="UP001152622">
    <property type="component" value="Chromosome 21"/>
</dbReference>
<organism evidence="2 3">
    <name type="scientific">Synaphobranchus kaupii</name>
    <name type="common">Kaup's arrowtooth eel</name>
    <dbReference type="NCBI Taxonomy" id="118154"/>
    <lineage>
        <taxon>Eukaryota</taxon>
        <taxon>Metazoa</taxon>
        <taxon>Chordata</taxon>
        <taxon>Craniata</taxon>
        <taxon>Vertebrata</taxon>
        <taxon>Euteleostomi</taxon>
        <taxon>Actinopterygii</taxon>
        <taxon>Neopterygii</taxon>
        <taxon>Teleostei</taxon>
        <taxon>Anguilliformes</taxon>
        <taxon>Synaphobranchidae</taxon>
        <taxon>Synaphobranchus</taxon>
    </lineage>
</organism>
<evidence type="ECO:0000256" key="1">
    <source>
        <dbReference type="SAM" id="MobiDB-lite"/>
    </source>
</evidence>
<dbReference type="EMBL" id="JAINUF010000021">
    <property type="protein sequence ID" value="KAJ8334208.1"/>
    <property type="molecule type" value="Genomic_DNA"/>
</dbReference>
<gene>
    <name evidence="2" type="ORF">SKAU_G00398470</name>
</gene>
<sequence>MGGAKTGPKEEEWQKEGVLASQQGKARREWEKAFAVCHHLQKRAPIPEQLGSLTQRDPVQVPAHSEVLRWAQVSMC</sequence>
<keyword evidence="3" id="KW-1185">Reference proteome</keyword>
<accession>A0A9Q1E8J4</accession>
<protein>
    <submittedName>
        <fullName evidence="2">Uncharacterized protein</fullName>
    </submittedName>
</protein>
<reference evidence="2" key="1">
    <citation type="journal article" date="2023" name="Science">
        <title>Genome structures resolve the early diversification of teleost fishes.</title>
        <authorList>
            <person name="Parey E."/>
            <person name="Louis A."/>
            <person name="Montfort J."/>
            <person name="Bouchez O."/>
            <person name="Roques C."/>
            <person name="Iampietro C."/>
            <person name="Lluch J."/>
            <person name="Castinel A."/>
            <person name="Donnadieu C."/>
            <person name="Desvignes T."/>
            <person name="Floi Bucao C."/>
            <person name="Jouanno E."/>
            <person name="Wen M."/>
            <person name="Mejri S."/>
            <person name="Dirks R."/>
            <person name="Jansen H."/>
            <person name="Henkel C."/>
            <person name="Chen W.J."/>
            <person name="Zahm M."/>
            <person name="Cabau C."/>
            <person name="Klopp C."/>
            <person name="Thompson A.W."/>
            <person name="Robinson-Rechavi M."/>
            <person name="Braasch I."/>
            <person name="Lecointre G."/>
            <person name="Bobe J."/>
            <person name="Postlethwait J.H."/>
            <person name="Berthelot C."/>
            <person name="Roest Crollius H."/>
            <person name="Guiguen Y."/>
        </authorList>
    </citation>
    <scope>NUCLEOTIDE SEQUENCE</scope>
    <source>
        <strain evidence="2">WJC10195</strain>
    </source>
</reference>
<feature type="region of interest" description="Disordered" evidence="1">
    <location>
        <begin position="1"/>
        <end position="24"/>
    </location>
</feature>
<proteinExistence type="predicted"/>
<name>A0A9Q1E8J4_SYNKA</name>
<comment type="caution">
    <text evidence="2">The sequence shown here is derived from an EMBL/GenBank/DDBJ whole genome shotgun (WGS) entry which is preliminary data.</text>
</comment>
<dbReference type="AlphaFoldDB" id="A0A9Q1E8J4"/>
<evidence type="ECO:0000313" key="2">
    <source>
        <dbReference type="EMBL" id="KAJ8334208.1"/>
    </source>
</evidence>
<evidence type="ECO:0000313" key="3">
    <source>
        <dbReference type="Proteomes" id="UP001152622"/>
    </source>
</evidence>